<keyword evidence="10" id="KW-1185">Reference proteome</keyword>
<comment type="caution">
    <text evidence="9">The sequence shown here is derived from an EMBL/GenBank/DDBJ whole genome shotgun (WGS) entry which is preliminary data.</text>
</comment>
<keyword evidence="3 8" id="KW-0540">Nuclease</keyword>
<comment type="similarity">
    <text evidence="8">Belongs to the RNase Z family.</text>
</comment>
<evidence type="ECO:0000256" key="7">
    <source>
        <dbReference type="ARBA" id="ARBA00022833"/>
    </source>
</evidence>
<dbReference type="NCBIfam" id="NF000801">
    <property type="entry name" value="PRK00055.1-3"/>
    <property type="match status" value="1"/>
</dbReference>
<dbReference type="RefSeq" id="WP_066713891.1">
    <property type="nucleotide sequence ID" value="NZ_JARFNM010000001.1"/>
</dbReference>
<comment type="function">
    <text evidence="8">Zinc phosphodiesterase, which displays some tRNA 3'-processing endonuclease activity. Probably involved in tRNA maturation, by removing a 3'-trailer from precursor tRNA.</text>
</comment>
<dbReference type="OrthoDB" id="9800940at2"/>
<feature type="binding site" evidence="8">
    <location>
        <position position="63"/>
    </location>
    <ligand>
        <name>Zn(2+)</name>
        <dbReference type="ChEBI" id="CHEBI:29105"/>
        <label>1</label>
        <note>catalytic</note>
    </ligand>
</feature>
<feature type="binding site" evidence="8">
    <location>
        <position position="335"/>
    </location>
    <ligand>
        <name>Zn(2+)</name>
        <dbReference type="ChEBI" id="CHEBI:29105"/>
        <label>2</label>
        <note>catalytic</note>
    </ligand>
</feature>
<organism evidence="9 10">
    <name type="scientific">Amygdalobacter nucleatus</name>
    <dbReference type="NCBI Taxonomy" id="3029274"/>
    <lineage>
        <taxon>Bacteria</taxon>
        <taxon>Bacillati</taxon>
        <taxon>Bacillota</taxon>
        <taxon>Clostridia</taxon>
        <taxon>Eubacteriales</taxon>
        <taxon>Oscillospiraceae</taxon>
        <taxon>Amygdalobacter</taxon>
    </lineage>
</organism>
<proteinExistence type="inferred from homology"/>
<sequence>MFKLEFAGTGGAVPLKNRNLSAALLSYEGRKFLFDVGEGTQQSLLKLHSGFANIDIICLSHLHGDHVFGLPGLLCTMGMAKRTNDLLILAPKGSRQLLNQFVCLVGRQDFSVYVLEFNSNLDLENKANGANMREGSSLKAKQPKALALRLTKFGYKIDLSLSDPKLLNPDNFYCLLNRKDLEANSTVTTALGSCAKLAEGKVEQANLSQIFPNCNLFYQADDPSKLLNNSRLQKKLHRYENLKLTYAPNTPASLYITSAPQKHSVNCIAFRFDWFKAGRFHAEQAKAKGIFESFWSYLQNGYSISYTCNKQAFKFTPASVVSPPVQLFSLGYVTDSRPLPSNPEFLQGVQVLISEANYLDESKKDLAVKNRHMTLQEACAQAKAAHAKILILTHFSASITEPDLYIDTAHKLFEDCYFAHDLDSFVFNCAKRQLNSETRREYVLTELTNLSETGDYENATN</sequence>
<dbReference type="Proteomes" id="UP000070080">
    <property type="component" value="Unassembled WGS sequence"/>
</dbReference>
<dbReference type="SUPFAM" id="SSF56281">
    <property type="entry name" value="Metallo-hydrolase/oxidoreductase"/>
    <property type="match status" value="1"/>
</dbReference>
<dbReference type="Pfam" id="PF23023">
    <property type="entry name" value="Anti-Pycsar_Apyc1"/>
    <property type="match status" value="1"/>
</dbReference>
<dbReference type="STRING" id="1497955.HMPREF1872_00689"/>
<dbReference type="EMBL" id="LSCV01000015">
    <property type="protein sequence ID" value="KXB41441.1"/>
    <property type="molecule type" value="Genomic_DNA"/>
</dbReference>
<dbReference type="InterPro" id="IPR036866">
    <property type="entry name" value="RibonucZ/Hydroxyglut_hydro"/>
</dbReference>
<keyword evidence="7 8" id="KW-0862">Zinc</keyword>
<evidence type="ECO:0000256" key="8">
    <source>
        <dbReference type="HAMAP-Rule" id="MF_01818"/>
    </source>
</evidence>
<keyword evidence="2 8" id="KW-0819">tRNA processing</keyword>
<protein>
    <recommendedName>
        <fullName evidence="8">Ribonuclease Z</fullName>
        <shortName evidence="8">RNase Z</shortName>
        <ecNumber evidence="8">3.1.26.11</ecNumber>
    </recommendedName>
    <alternativeName>
        <fullName evidence="8">tRNA 3 endonuclease</fullName>
    </alternativeName>
    <alternativeName>
        <fullName evidence="8">tRNase Z</fullName>
    </alternativeName>
</protein>
<feature type="binding site" evidence="8">
    <location>
        <position position="61"/>
    </location>
    <ligand>
        <name>Zn(2+)</name>
        <dbReference type="ChEBI" id="CHEBI:29105"/>
        <label>1</label>
        <note>catalytic</note>
    </ligand>
</feature>
<dbReference type="GO" id="GO:0042781">
    <property type="term" value="F:3'-tRNA processing endoribonuclease activity"/>
    <property type="evidence" value="ECO:0007669"/>
    <property type="project" value="UniProtKB-UniRule"/>
</dbReference>
<feature type="binding site" evidence="8">
    <location>
        <position position="263"/>
    </location>
    <ligand>
        <name>Zn(2+)</name>
        <dbReference type="ChEBI" id="CHEBI:29105"/>
        <label>1</label>
        <note>catalytic</note>
    </ligand>
</feature>
<keyword evidence="4 8" id="KW-0479">Metal-binding</keyword>
<evidence type="ECO:0000256" key="1">
    <source>
        <dbReference type="ARBA" id="ARBA00011738"/>
    </source>
</evidence>
<comment type="catalytic activity">
    <reaction evidence="8">
        <text>Endonucleolytic cleavage of RNA, removing extra 3' nucleotides from tRNA precursor, generating 3' termini of tRNAs. A 3'-hydroxy group is left at the tRNA terminus and a 5'-phosphoryl group is left at the trailer molecule.</text>
        <dbReference type="EC" id="3.1.26.11"/>
    </reaction>
</comment>
<feature type="binding site" evidence="8">
    <location>
        <position position="394"/>
    </location>
    <ligand>
        <name>Zn(2+)</name>
        <dbReference type="ChEBI" id="CHEBI:29105"/>
        <label>2</label>
        <note>catalytic</note>
    </ligand>
</feature>
<keyword evidence="6 8" id="KW-0378">Hydrolase</keyword>
<dbReference type="Gene3D" id="3.60.15.10">
    <property type="entry name" value="Ribonuclease Z/Hydroxyacylglutathione hydrolase-like"/>
    <property type="match status" value="1"/>
</dbReference>
<keyword evidence="5 8" id="KW-0255">Endonuclease</keyword>
<dbReference type="InterPro" id="IPR013471">
    <property type="entry name" value="RNase_Z/BN"/>
</dbReference>
<feature type="binding site" evidence="8">
    <location>
        <position position="66"/>
    </location>
    <ligand>
        <name>Zn(2+)</name>
        <dbReference type="ChEBI" id="CHEBI:29105"/>
        <label>2</label>
        <note>catalytic</note>
    </ligand>
</feature>
<name>A0A133YE40_9FIRM</name>
<dbReference type="HAMAP" id="MF_01818">
    <property type="entry name" value="RNase_Z_BN"/>
    <property type="match status" value="1"/>
</dbReference>
<evidence type="ECO:0000256" key="3">
    <source>
        <dbReference type="ARBA" id="ARBA00022722"/>
    </source>
</evidence>
<dbReference type="AlphaFoldDB" id="A0A133YE40"/>
<evidence type="ECO:0000313" key="9">
    <source>
        <dbReference type="EMBL" id="KXB41441.1"/>
    </source>
</evidence>
<dbReference type="PATRIC" id="fig|1497955.3.peg.666"/>
<evidence type="ECO:0000313" key="10">
    <source>
        <dbReference type="Proteomes" id="UP000070080"/>
    </source>
</evidence>
<evidence type="ECO:0000256" key="5">
    <source>
        <dbReference type="ARBA" id="ARBA00022759"/>
    </source>
</evidence>
<evidence type="ECO:0000256" key="6">
    <source>
        <dbReference type="ARBA" id="ARBA00022801"/>
    </source>
</evidence>
<dbReference type="GO" id="GO:0008270">
    <property type="term" value="F:zinc ion binding"/>
    <property type="evidence" value="ECO:0007669"/>
    <property type="project" value="UniProtKB-UniRule"/>
</dbReference>
<gene>
    <name evidence="8" type="primary">rnz</name>
    <name evidence="9" type="ORF">HMPREF1872_00689</name>
</gene>
<feature type="active site" description="Proton acceptor" evidence="8">
    <location>
        <position position="65"/>
    </location>
</feature>
<evidence type="ECO:0000256" key="2">
    <source>
        <dbReference type="ARBA" id="ARBA00022694"/>
    </source>
</evidence>
<evidence type="ECO:0000256" key="4">
    <source>
        <dbReference type="ARBA" id="ARBA00022723"/>
    </source>
</evidence>
<feature type="binding site" evidence="8">
    <location>
        <position position="335"/>
    </location>
    <ligand>
        <name>Zn(2+)</name>
        <dbReference type="ChEBI" id="CHEBI:29105"/>
        <label>1</label>
        <note>catalytic</note>
    </ligand>
</feature>
<comment type="subunit">
    <text evidence="1 8">Homodimer.</text>
</comment>
<comment type="cofactor">
    <cofactor evidence="8">
        <name>Zn(2+)</name>
        <dbReference type="ChEBI" id="CHEBI:29105"/>
    </cofactor>
    <text evidence="8">Binds 2 Zn(2+) ions.</text>
</comment>
<dbReference type="PANTHER" id="PTHR46018:SF2">
    <property type="entry name" value="ZINC PHOSPHODIESTERASE ELAC PROTEIN 1"/>
    <property type="match status" value="1"/>
</dbReference>
<reference evidence="10" key="1">
    <citation type="submission" date="2016-01" db="EMBL/GenBank/DDBJ databases">
        <authorList>
            <person name="Mitreva M."/>
            <person name="Pepin K.H."/>
            <person name="Mihindukulasuriya K.A."/>
            <person name="Fulton R."/>
            <person name="Fronick C."/>
            <person name="O'Laughlin M."/>
            <person name="Miner T."/>
            <person name="Herter B."/>
            <person name="Rosa B.A."/>
            <person name="Cordes M."/>
            <person name="Tomlinson C."/>
            <person name="Wollam A."/>
            <person name="Palsikar V.B."/>
            <person name="Mardis E.R."/>
            <person name="Wilson R.K."/>
        </authorList>
    </citation>
    <scope>NUCLEOTIDE SEQUENCE [LARGE SCALE GENOMIC DNA]</scope>
    <source>
        <strain evidence="10">KA00274</strain>
    </source>
</reference>
<dbReference type="PANTHER" id="PTHR46018">
    <property type="entry name" value="ZINC PHOSPHODIESTERASE ELAC PROTEIN 1"/>
    <property type="match status" value="1"/>
</dbReference>
<accession>A0A133YE40</accession>
<feature type="binding site" evidence="8">
    <location>
        <position position="65"/>
    </location>
    <ligand>
        <name>Zn(2+)</name>
        <dbReference type="ChEBI" id="CHEBI:29105"/>
        <label>2</label>
        <note>catalytic</note>
    </ligand>
</feature>
<dbReference type="EC" id="3.1.26.11" evidence="8"/>